<evidence type="ECO:0000313" key="8">
    <source>
        <dbReference type="Proteomes" id="UP000265715"/>
    </source>
</evidence>
<protein>
    <recommendedName>
        <fullName evidence="4">Phosphate-binding protein</fullName>
    </recommendedName>
</protein>
<reference evidence="7 8" key="1">
    <citation type="submission" date="2018-08" db="EMBL/GenBank/DDBJ databases">
        <title>Meiothermus terrae DSM 26712 genome sequencing project.</title>
        <authorList>
            <person name="Da Costa M.S."/>
            <person name="Albuquerque L."/>
            <person name="Raposo P."/>
            <person name="Froufe H.J.C."/>
            <person name="Barroso C.S."/>
            <person name="Egas C."/>
        </authorList>
    </citation>
    <scope>NUCLEOTIDE SEQUENCE [LARGE SCALE GENOMIC DNA]</scope>
    <source>
        <strain evidence="7 8">DSM 26712</strain>
    </source>
</reference>
<dbReference type="PANTHER" id="PTHR42996:SF1">
    <property type="entry name" value="PHOSPHATE-BINDING PROTEIN PSTS"/>
    <property type="match status" value="1"/>
</dbReference>
<dbReference type="RefSeq" id="WP_119316220.1">
    <property type="nucleotide sequence ID" value="NZ_QXDL01000192.1"/>
</dbReference>
<dbReference type="AlphaFoldDB" id="A0A399E938"/>
<dbReference type="OrthoDB" id="9790048at2"/>
<evidence type="ECO:0000259" key="6">
    <source>
        <dbReference type="Pfam" id="PF12849"/>
    </source>
</evidence>
<dbReference type="GO" id="GO:0035435">
    <property type="term" value="P:phosphate ion transmembrane transport"/>
    <property type="evidence" value="ECO:0007669"/>
    <property type="project" value="InterPro"/>
</dbReference>
<keyword evidence="8" id="KW-1185">Reference proteome</keyword>
<evidence type="ECO:0000313" key="7">
    <source>
        <dbReference type="EMBL" id="RIH81234.1"/>
    </source>
</evidence>
<dbReference type="SUPFAM" id="SSF53850">
    <property type="entry name" value="Periplasmic binding protein-like II"/>
    <property type="match status" value="1"/>
</dbReference>
<evidence type="ECO:0000256" key="3">
    <source>
        <dbReference type="ARBA" id="ARBA00022592"/>
    </source>
</evidence>
<dbReference type="NCBIfam" id="TIGR00975">
    <property type="entry name" value="3a0107s03"/>
    <property type="match status" value="1"/>
</dbReference>
<comment type="similarity">
    <text evidence="1 4">Belongs to the PstS family.</text>
</comment>
<dbReference type="InterPro" id="IPR005673">
    <property type="entry name" value="ABC_phos-bd_PstS"/>
</dbReference>
<dbReference type="EMBL" id="QXDL01000192">
    <property type="protein sequence ID" value="RIH81234.1"/>
    <property type="molecule type" value="Genomic_DNA"/>
</dbReference>
<gene>
    <name evidence="7" type="primary">pstS</name>
    <name evidence="7" type="ORF">Mterra_03298</name>
</gene>
<dbReference type="InterPro" id="IPR024370">
    <property type="entry name" value="PBP_domain"/>
</dbReference>
<dbReference type="Proteomes" id="UP000265715">
    <property type="component" value="Unassembled WGS sequence"/>
</dbReference>
<sequence>MKRALVAAAALLGLASAQVTLTGAGATFPAPLYTEKYIPTFSKLANVKINYQAVGSGGGQRQLLDKVVQFAGSDAPLTDAQMKEYQDKTGSAVLHIPAALGPVAITYNLPGVNELRLDADTLAAIYLGKIVRWNDPRIAALNPGVNLPRQVISAVHRSDGSGTTYIFTAYLSAISAEWKSKVGQGTAVNWPAFSSLANRGNAGVAGLVQKSPGAVGYVELAYALENNLPIASVKNAAGNFVKPSLASAKEAAEGVDLPNDLRLVNQVVNTKDPAGYPIVGMTWLLVFQKQEVTAKSREQAKAVVDFLNWVITDGQELNESLKYVRLSPKVVNQAKALIATITYNGQKL</sequence>
<dbReference type="PANTHER" id="PTHR42996">
    <property type="entry name" value="PHOSPHATE-BINDING PROTEIN PSTS"/>
    <property type="match status" value="1"/>
</dbReference>
<name>A0A399E938_9DEIN</name>
<evidence type="ECO:0000256" key="5">
    <source>
        <dbReference type="SAM" id="SignalP"/>
    </source>
</evidence>
<dbReference type="GO" id="GO:0042301">
    <property type="term" value="F:phosphate ion binding"/>
    <property type="evidence" value="ECO:0007669"/>
    <property type="project" value="InterPro"/>
</dbReference>
<comment type="caution">
    <text evidence="7">The sequence shown here is derived from an EMBL/GenBank/DDBJ whole genome shotgun (WGS) entry which is preliminary data.</text>
</comment>
<dbReference type="CDD" id="cd13565">
    <property type="entry name" value="PBP2_PstS"/>
    <property type="match status" value="1"/>
</dbReference>
<keyword evidence="3 4" id="KW-0592">Phosphate transport</keyword>
<dbReference type="Pfam" id="PF12849">
    <property type="entry name" value="PBP_like_2"/>
    <property type="match status" value="1"/>
</dbReference>
<evidence type="ECO:0000256" key="4">
    <source>
        <dbReference type="PIRNR" id="PIRNR002756"/>
    </source>
</evidence>
<organism evidence="7 8">
    <name type="scientific">Calidithermus terrae</name>
    <dbReference type="NCBI Taxonomy" id="1408545"/>
    <lineage>
        <taxon>Bacteria</taxon>
        <taxon>Thermotogati</taxon>
        <taxon>Deinococcota</taxon>
        <taxon>Deinococci</taxon>
        <taxon>Thermales</taxon>
        <taxon>Thermaceae</taxon>
        <taxon>Calidithermus</taxon>
    </lineage>
</organism>
<accession>A0A399E938</accession>
<keyword evidence="5" id="KW-0732">Signal</keyword>
<feature type="chain" id="PRO_5017417462" description="Phosphate-binding protein" evidence="5">
    <location>
        <begin position="18"/>
        <end position="348"/>
    </location>
</feature>
<dbReference type="InterPro" id="IPR050962">
    <property type="entry name" value="Phosphate-bind_PstS"/>
</dbReference>
<dbReference type="Gene3D" id="3.40.190.10">
    <property type="entry name" value="Periplasmic binding protein-like II"/>
    <property type="match status" value="2"/>
</dbReference>
<dbReference type="PIRSF" id="PIRSF002756">
    <property type="entry name" value="PstS"/>
    <property type="match status" value="1"/>
</dbReference>
<proteinExistence type="inferred from homology"/>
<feature type="signal peptide" evidence="5">
    <location>
        <begin position="1"/>
        <end position="17"/>
    </location>
</feature>
<keyword evidence="2 4" id="KW-0813">Transport</keyword>
<evidence type="ECO:0000256" key="1">
    <source>
        <dbReference type="ARBA" id="ARBA00008725"/>
    </source>
</evidence>
<evidence type="ECO:0000256" key="2">
    <source>
        <dbReference type="ARBA" id="ARBA00022448"/>
    </source>
</evidence>
<dbReference type="GO" id="GO:0043190">
    <property type="term" value="C:ATP-binding cassette (ABC) transporter complex"/>
    <property type="evidence" value="ECO:0007669"/>
    <property type="project" value="InterPro"/>
</dbReference>
<feature type="domain" description="PBP" evidence="6">
    <location>
        <begin position="17"/>
        <end position="312"/>
    </location>
</feature>